<evidence type="ECO:0000256" key="3">
    <source>
        <dbReference type="ARBA" id="ARBA00022801"/>
    </source>
</evidence>
<dbReference type="InterPro" id="IPR001254">
    <property type="entry name" value="Trypsin_dom"/>
</dbReference>
<evidence type="ECO:0000259" key="8">
    <source>
        <dbReference type="PROSITE" id="PS50240"/>
    </source>
</evidence>
<reference evidence="9 10" key="1">
    <citation type="journal article" date="2023" name="Insect Mol. Biol.">
        <title>Genome sequencing provides insights into the evolution of gene families encoding plant cell wall-degrading enzymes in longhorned beetles.</title>
        <authorList>
            <person name="Shin N.R."/>
            <person name="Okamura Y."/>
            <person name="Kirsch R."/>
            <person name="Pauchet Y."/>
        </authorList>
    </citation>
    <scope>NUCLEOTIDE SEQUENCE [LARGE SCALE GENOMIC DNA]</scope>
    <source>
        <strain evidence="9">EAD_L_NR</strain>
    </source>
</reference>
<dbReference type="InterPro" id="IPR009003">
    <property type="entry name" value="Peptidase_S1_PA"/>
</dbReference>
<dbReference type="AlphaFoldDB" id="A0AAV8W9J7"/>
<evidence type="ECO:0000256" key="7">
    <source>
        <dbReference type="SAM" id="SignalP"/>
    </source>
</evidence>
<dbReference type="Pfam" id="PF00089">
    <property type="entry name" value="Trypsin"/>
    <property type="match status" value="1"/>
</dbReference>
<dbReference type="GO" id="GO:0006508">
    <property type="term" value="P:proteolysis"/>
    <property type="evidence" value="ECO:0007669"/>
    <property type="project" value="UniProtKB-KW"/>
</dbReference>
<keyword evidence="10" id="KW-1185">Reference proteome</keyword>
<dbReference type="PROSITE" id="PS50240">
    <property type="entry name" value="TRYPSIN_DOM"/>
    <property type="match status" value="1"/>
</dbReference>
<dbReference type="InterPro" id="IPR050430">
    <property type="entry name" value="Peptidase_S1"/>
</dbReference>
<dbReference type="InterPro" id="IPR033116">
    <property type="entry name" value="TRYPSIN_SER"/>
</dbReference>
<keyword evidence="3 6" id="KW-0378">Hydrolase</keyword>
<keyword evidence="7" id="KW-0732">Signal</keyword>
<proteinExistence type="inferred from homology"/>
<feature type="domain" description="Peptidase S1" evidence="8">
    <location>
        <begin position="33"/>
        <end position="256"/>
    </location>
</feature>
<comment type="similarity">
    <text evidence="1">Belongs to the peptidase S1 family.</text>
</comment>
<dbReference type="FunFam" id="2.40.10.10:FF:000034">
    <property type="entry name" value="Eupolytin"/>
    <property type="match status" value="1"/>
</dbReference>
<dbReference type="PROSITE" id="PS00134">
    <property type="entry name" value="TRYPSIN_HIS"/>
    <property type="match status" value="1"/>
</dbReference>
<evidence type="ECO:0000256" key="5">
    <source>
        <dbReference type="ARBA" id="ARBA00023157"/>
    </source>
</evidence>
<evidence type="ECO:0000256" key="4">
    <source>
        <dbReference type="ARBA" id="ARBA00022825"/>
    </source>
</evidence>
<protein>
    <recommendedName>
        <fullName evidence="8">Peptidase S1 domain-containing protein</fullName>
    </recommendedName>
</protein>
<dbReference type="PROSITE" id="PS00135">
    <property type="entry name" value="TRYPSIN_SER"/>
    <property type="match status" value="1"/>
</dbReference>
<organism evidence="9 10">
    <name type="scientific">Exocentrus adspersus</name>
    <dbReference type="NCBI Taxonomy" id="1586481"/>
    <lineage>
        <taxon>Eukaryota</taxon>
        <taxon>Metazoa</taxon>
        <taxon>Ecdysozoa</taxon>
        <taxon>Arthropoda</taxon>
        <taxon>Hexapoda</taxon>
        <taxon>Insecta</taxon>
        <taxon>Pterygota</taxon>
        <taxon>Neoptera</taxon>
        <taxon>Endopterygota</taxon>
        <taxon>Coleoptera</taxon>
        <taxon>Polyphaga</taxon>
        <taxon>Cucujiformia</taxon>
        <taxon>Chrysomeloidea</taxon>
        <taxon>Cerambycidae</taxon>
        <taxon>Lamiinae</taxon>
        <taxon>Acanthocinini</taxon>
        <taxon>Exocentrus</taxon>
    </lineage>
</organism>
<dbReference type="Proteomes" id="UP001159042">
    <property type="component" value="Unassembled WGS sequence"/>
</dbReference>
<dbReference type="Gene3D" id="2.40.10.10">
    <property type="entry name" value="Trypsin-like serine proteases"/>
    <property type="match status" value="1"/>
</dbReference>
<keyword evidence="5" id="KW-1015">Disulfide bond</keyword>
<feature type="signal peptide" evidence="7">
    <location>
        <begin position="1"/>
        <end position="17"/>
    </location>
</feature>
<dbReference type="PANTHER" id="PTHR24276">
    <property type="entry name" value="POLYSERASE-RELATED"/>
    <property type="match status" value="1"/>
</dbReference>
<dbReference type="PRINTS" id="PR00722">
    <property type="entry name" value="CHYMOTRYPSIN"/>
</dbReference>
<feature type="non-terminal residue" evidence="9">
    <location>
        <position position="265"/>
    </location>
</feature>
<sequence>MSLLLLVVVFALGAVLGVPTRQLNRPYLPGGRIVGGEDADIADYPYQLCVIYVDFGPMCGATLIAPGWALTAAHCTYKEVASSFQVRAGSSNATSGGQLVQVEKIYQHPDFFYLTGENDISLFKLATNITTPSAKTATLSTSKPHANQTASVIGWGITVEDDLTAGSEVLQVVQVPVLEQEVCSGIYSDFATSMFCAGYLEEGGKDACTGDSGGALVVDGVQAGIASWGSGCAEPGKPGVYTDVASYLDWIEEVMASDSKSPDNW</sequence>
<dbReference type="GO" id="GO:0004252">
    <property type="term" value="F:serine-type endopeptidase activity"/>
    <property type="evidence" value="ECO:0007669"/>
    <property type="project" value="InterPro"/>
</dbReference>
<feature type="chain" id="PRO_5043574983" description="Peptidase S1 domain-containing protein" evidence="7">
    <location>
        <begin position="18"/>
        <end position="265"/>
    </location>
</feature>
<keyword evidence="2 6" id="KW-0645">Protease</keyword>
<dbReference type="PANTHER" id="PTHR24276:SF91">
    <property type="entry name" value="AT26814P-RELATED"/>
    <property type="match status" value="1"/>
</dbReference>
<accession>A0AAV8W9J7</accession>
<gene>
    <name evidence="9" type="ORF">NQ315_001561</name>
</gene>
<dbReference type="InterPro" id="IPR043504">
    <property type="entry name" value="Peptidase_S1_PA_chymotrypsin"/>
</dbReference>
<dbReference type="SUPFAM" id="SSF50494">
    <property type="entry name" value="Trypsin-like serine proteases"/>
    <property type="match status" value="1"/>
</dbReference>
<dbReference type="CDD" id="cd00190">
    <property type="entry name" value="Tryp_SPc"/>
    <property type="match status" value="1"/>
</dbReference>
<evidence type="ECO:0000313" key="10">
    <source>
        <dbReference type="Proteomes" id="UP001159042"/>
    </source>
</evidence>
<dbReference type="SMART" id="SM00020">
    <property type="entry name" value="Tryp_SPc"/>
    <property type="match status" value="1"/>
</dbReference>
<evidence type="ECO:0000313" key="9">
    <source>
        <dbReference type="EMBL" id="KAJ8923013.1"/>
    </source>
</evidence>
<dbReference type="InterPro" id="IPR001314">
    <property type="entry name" value="Peptidase_S1A"/>
</dbReference>
<evidence type="ECO:0000256" key="1">
    <source>
        <dbReference type="ARBA" id="ARBA00007664"/>
    </source>
</evidence>
<dbReference type="EMBL" id="JANEYG010000005">
    <property type="protein sequence ID" value="KAJ8923013.1"/>
    <property type="molecule type" value="Genomic_DNA"/>
</dbReference>
<evidence type="ECO:0000256" key="2">
    <source>
        <dbReference type="ARBA" id="ARBA00022670"/>
    </source>
</evidence>
<keyword evidence="4 6" id="KW-0720">Serine protease</keyword>
<dbReference type="InterPro" id="IPR018114">
    <property type="entry name" value="TRYPSIN_HIS"/>
</dbReference>
<name>A0AAV8W9J7_9CUCU</name>
<evidence type="ECO:0000256" key="6">
    <source>
        <dbReference type="RuleBase" id="RU363034"/>
    </source>
</evidence>
<comment type="caution">
    <text evidence="9">The sequence shown here is derived from an EMBL/GenBank/DDBJ whole genome shotgun (WGS) entry which is preliminary data.</text>
</comment>